<evidence type="ECO:0000259" key="2">
    <source>
        <dbReference type="PROSITE" id="PS50011"/>
    </source>
</evidence>
<dbReference type="Proteomes" id="UP000297280">
    <property type="component" value="Unassembled WGS sequence"/>
</dbReference>
<dbReference type="Pfam" id="PF00069">
    <property type="entry name" value="Pkinase"/>
    <property type="match status" value="1"/>
</dbReference>
<dbReference type="PANTHER" id="PTHR24361">
    <property type="entry name" value="MITOGEN-ACTIVATED KINASE KINASE KINASE"/>
    <property type="match status" value="1"/>
</dbReference>
<name>A0A4Z1L298_9HELO</name>
<dbReference type="InterPro" id="IPR011009">
    <property type="entry name" value="Kinase-like_dom_sf"/>
</dbReference>
<dbReference type="InterPro" id="IPR022198">
    <property type="entry name" value="DUF3723"/>
</dbReference>
<dbReference type="PROSITE" id="PS50011">
    <property type="entry name" value="PROTEIN_KINASE_DOM"/>
    <property type="match status" value="1"/>
</dbReference>
<dbReference type="SUPFAM" id="SSF56112">
    <property type="entry name" value="Protein kinase-like (PK-like)"/>
    <property type="match status" value="1"/>
</dbReference>
<dbReference type="InterPro" id="IPR000719">
    <property type="entry name" value="Prot_kinase_dom"/>
</dbReference>
<dbReference type="STRING" id="87229.A0A4Z1L298"/>
<dbReference type="Gene3D" id="1.10.510.10">
    <property type="entry name" value="Transferase(Phosphotransferase) domain 1"/>
    <property type="match status" value="1"/>
</dbReference>
<proteinExistence type="predicted"/>
<accession>A0A4Z1L298</accession>
<sequence>MDRRKIQRQAASLNDKLYSEKQLHYIGRVKILLSNLRFTTTNDRRKQFPDKKTIKKLVQNFASEEENHVLALISKDVLQNALRRSNLTAESIRKAEPPPKLIIETPTPLKCLYGRNRLQAAHRLLEYGEDWLIVDLYSDGKQRSIKKACILRSDNYGKECSLTLQNHFQEGYSNSTYFCDGEILRHIRLYQDTQDIINENKWWARLSQDKKKDLKRIINITAFRDIFDDLMNITGLWPAFHIGTFRRYLIINCHEELLNYLQRIYKVWSMIVGGNQSLMRHIDLMTVETLELRAPKTSSEDAKIILEAMEKRKIFRFVDDPKLRKSISCNILQVDYLVPSLRTFCEDTKYLEPCSNAVKLLVRLEHKETVDKALRRIYNPPESTAGIVTVQDSENSFTEVESSDSMRFHNAKLQIFLAAFRNFNNIVNIACRKDLEEAKPMVAVPNLIVIYQFAKLAYKLGFDSDQVQRLLSIDPRIEEIYSCLVRLDPSKEKNEEELRLRAQNYATIWNKDNAVKDSNMSTVSNHPLLTDRDQDQTLAQRCGRPFQKAHIQDKEFLFLRHIYSSDKTTGRYITSFYVKQATFIAFFGDFKIDDLQEPNPLTSRDEYDTGGAGAVIDEYMRAVPQEFDNEDLMDVENDPLTIPAQNHHVSSLGNRSSDIEMGGDNDSQEIANSHNSEPAPISNLEMVFFHGPKGEEDQVPLDPQRLLKYIKALPNNSLIIENHGSQSTVVPAHCYNFLKQTGIRNIQYSPMIRPTSLTWTGQGLNPEEEEELLSYRMSDDKRRTMFPPSDLKLLHNASSPARVSKPVRASTDLIQKIANLSNAEVANITSSSSRSTAQATRDMKMSKPTSRPSDHDNKGKMAAHQLKKDNPWSSYQGLVYTDDRGNSVGAFHLRKSNTLRSIVRVSPSLDESWVHELLKIEHKHIVRLWEVFQFDKDSFLVYEMMDMSLQALVACQLAFREPQVARILQAIRYLSDKHLFHNHINTSNILVSRNGEIKLSQIHICSRETEDSEFANSFDLWSLGQVMLEMMEPDSAILPTYKPGDTLKLTLSNDWSPQANDFLRNTSSVSVINLPSFITDLSKHVFLRKIDADDSALDVNVWLGHLTGMRIWSPIADD</sequence>
<reference evidence="3 4" key="1">
    <citation type="submission" date="2017-12" db="EMBL/GenBank/DDBJ databases">
        <title>Comparative genomics of Botrytis spp.</title>
        <authorList>
            <person name="Valero-Jimenez C.A."/>
            <person name="Tapia P."/>
            <person name="Veloso J."/>
            <person name="Silva-Moreno E."/>
            <person name="Staats M."/>
            <person name="Valdes J.H."/>
            <person name="Van Kan J.A.L."/>
        </authorList>
    </citation>
    <scope>NUCLEOTIDE SEQUENCE [LARGE SCALE GENOMIC DNA]</scope>
    <source>
        <strain evidence="3 4">MUCL3349</strain>
    </source>
</reference>
<dbReference type="Gene3D" id="3.30.200.20">
    <property type="entry name" value="Phosphorylase Kinase, domain 1"/>
    <property type="match status" value="1"/>
</dbReference>
<protein>
    <recommendedName>
        <fullName evidence="2">Protein kinase domain-containing protein</fullName>
    </recommendedName>
</protein>
<comment type="caution">
    <text evidence="3">The sequence shown here is derived from an EMBL/GenBank/DDBJ whole genome shotgun (WGS) entry which is preliminary data.</text>
</comment>
<dbReference type="EMBL" id="PQXO01000047">
    <property type="protein sequence ID" value="TGO90901.1"/>
    <property type="molecule type" value="Genomic_DNA"/>
</dbReference>
<dbReference type="AlphaFoldDB" id="A0A4Z1L298"/>
<feature type="domain" description="Protein kinase" evidence="2">
    <location>
        <begin position="814"/>
        <end position="1087"/>
    </location>
</feature>
<keyword evidence="4" id="KW-1185">Reference proteome</keyword>
<evidence type="ECO:0000256" key="1">
    <source>
        <dbReference type="SAM" id="MobiDB-lite"/>
    </source>
</evidence>
<dbReference type="InterPro" id="IPR053235">
    <property type="entry name" value="Ser_Thr_kinase"/>
</dbReference>
<dbReference type="Pfam" id="PF12520">
    <property type="entry name" value="DUF3723"/>
    <property type="match status" value="1"/>
</dbReference>
<evidence type="ECO:0000313" key="3">
    <source>
        <dbReference type="EMBL" id="TGO90901.1"/>
    </source>
</evidence>
<gene>
    <name evidence="3" type="ORF">BPOR_0047g00240</name>
</gene>
<dbReference type="SMART" id="SM00220">
    <property type="entry name" value="S_TKc"/>
    <property type="match status" value="1"/>
</dbReference>
<dbReference type="GO" id="GO:0005524">
    <property type="term" value="F:ATP binding"/>
    <property type="evidence" value="ECO:0007669"/>
    <property type="project" value="InterPro"/>
</dbReference>
<feature type="region of interest" description="Disordered" evidence="1">
    <location>
        <begin position="827"/>
        <end position="864"/>
    </location>
</feature>
<dbReference type="GO" id="GO:0004674">
    <property type="term" value="F:protein serine/threonine kinase activity"/>
    <property type="evidence" value="ECO:0007669"/>
    <property type="project" value="TreeGrafter"/>
</dbReference>
<dbReference type="GO" id="GO:0005737">
    <property type="term" value="C:cytoplasm"/>
    <property type="evidence" value="ECO:0007669"/>
    <property type="project" value="TreeGrafter"/>
</dbReference>
<feature type="compositionally biased region" description="Polar residues" evidence="1">
    <location>
        <begin position="643"/>
        <end position="656"/>
    </location>
</feature>
<feature type="region of interest" description="Disordered" evidence="1">
    <location>
        <begin position="643"/>
        <end position="677"/>
    </location>
</feature>
<feature type="compositionally biased region" description="Low complexity" evidence="1">
    <location>
        <begin position="829"/>
        <end position="840"/>
    </location>
</feature>
<organism evidence="3 4">
    <name type="scientific">Botrytis porri</name>
    <dbReference type="NCBI Taxonomy" id="87229"/>
    <lineage>
        <taxon>Eukaryota</taxon>
        <taxon>Fungi</taxon>
        <taxon>Dikarya</taxon>
        <taxon>Ascomycota</taxon>
        <taxon>Pezizomycotina</taxon>
        <taxon>Leotiomycetes</taxon>
        <taxon>Helotiales</taxon>
        <taxon>Sclerotiniaceae</taxon>
        <taxon>Botrytis</taxon>
    </lineage>
</organism>
<evidence type="ECO:0000313" key="4">
    <source>
        <dbReference type="Proteomes" id="UP000297280"/>
    </source>
</evidence>